<evidence type="ECO:0000256" key="12">
    <source>
        <dbReference type="ARBA" id="ARBA00078501"/>
    </source>
</evidence>
<dbReference type="GO" id="GO:0017054">
    <property type="term" value="C:negative cofactor 2 complex"/>
    <property type="evidence" value="ECO:0007669"/>
    <property type="project" value="TreeGrafter"/>
</dbReference>
<dbReference type="Pfam" id="PF00808">
    <property type="entry name" value="CBFD_NFYB_HMF"/>
    <property type="match status" value="1"/>
</dbReference>
<dbReference type="PANTHER" id="PTHR10252">
    <property type="entry name" value="HISTONE-LIKE TRANSCRIPTION FACTOR CCAAT-RELATED"/>
    <property type="match status" value="1"/>
</dbReference>
<dbReference type="AlphaFoldDB" id="A0AAV4PXX6"/>
<dbReference type="EMBL" id="BPLQ01003521">
    <property type="protein sequence ID" value="GIY01079.1"/>
    <property type="molecule type" value="Genomic_DNA"/>
</dbReference>
<dbReference type="CDD" id="cd22906">
    <property type="entry name" value="HFD_DRAP1"/>
    <property type="match status" value="1"/>
</dbReference>
<dbReference type="InterPro" id="IPR009072">
    <property type="entry name" value="Histone-fold"/>
</dbReference>
<keyword evidence="16" id="KW-1185">Reference proteome</keyword>
<dbReference type="InterPro" id="IPR003958">
    <property type="entry name" value="CBFA_NFYB_domain"/>
</dbReference>
<evidence type="ECO:0000256" key="11">
    <source>
        <dbReference type="ARBA" id="ARBA00077179"/>
    </source>
</evidence>
<evidence type="ECO:0000256" key="1">
    <source>
        <dbReference type="ARBA" id="ARBA00004123"/>
    </source>
</evidence>
<comment type="subunit">
    <text evidence="9">Heterodimer with DR1. Binds BTAF1.</text>
</comment>
<feature type="region of interest" description="Disordered" evidence="13">
    <location>
        <begin position="93"/>
        <end position="214"/>
    </location>
</feature>
<proteinExistence type="inferred from homology"/>
<dbReference type="SUPFAM" id="SSF47113">
    <property type="entry name" value="Histone-fold"/>
    <property type="match status" value="1"/>
</dbReference>
<dbReference type="Proteomes" id="UP001054837">
    <property type="component" value="Unassembled WGS sequence"/>
</dbReference>
<keyword evidence="3" id="KW-0597">Phosphoprotein</keyword>
<evidence type="ECO:0000256" key="8">
    <source>
        <dbReference type="ARBA" id="ARBA00061393"/>
    </source>
</evidence>
<comment type="subcellular location">
    <subcellularLocation>
        <location evidence="1">Nucleus</location>
    </subcellularLocation>
</comment>
<evidence type="ECO:0000256" key="5">
    <source>
        <dbReference type="ARBA" id="ARBA00023125"/>
    </source>
</evidence>
<feature type="domain" description="Transcription factor CBF/NF-Y/archaeal histone" evidence="14">
    <location>
        <begin position="10"/>
        <end position="74"/>
    </location>
</feature>
<name>A0AAV4PXX6_9ARAC</name>
<evidence type="ECO:0000256" key="13">
    <source>
        <dbReference type="SAM" id="MobiDB-lite"/>
    </source>
</evidence>
<evidence type="ECO:0000313" key="16">
    <source>
        <dbReference type="Proteomes" id="UP001054837"/>
    </source>
</evidence>
<evidence type="ECO:0000256" key="9">
    <source>
        <dbReference type="ARBA" id="ARBA00066085"/>
    </source>
</evidence>
<keyword evidence="7" id="KW-0539">Nucleus</keyword>
<sequence length="214" mass="23050">MPSKKKKFNARFPPARIKKIMQTDEEIGKVAAAVPVIISRALELFVASLVKKTSVITKSRNAKTLTTTHLKSCVLADSSFAFLKDLVASVPDVQGDEDQGMPCTSDGNSENQTDKIKQPKYRGTSEDSAGPSHSTADESETWSAEEDGEEDSETSSAESVTHQPVISSVPSTSIPSSSCNIGFAPSSSHHYMSYHVPYAPNNNTSNSVDDDYDS</sequence>
<keyword evidence="4" id="KW-0805">Transcription regulation</keyword>
<dbReference type="GO" id="GO:0046982">
    <property type="term" value="F:protein heterodimerization activity"/>
    <property type="evidence" value="ECO:0007669"/>
    <property type="project" value="InterPro"/>
</dbReference>
<evidence type="ECO:0000256" key="4">
    <source>
        <dbReference type="ARBA" id="ARBA00023015"/>
    </source>
</evidence>
<organism evidence="15 16">
    <name type="scientific">Caerostris darwini</name>
    <dbReference type="NCBI Taxonomy" id="1538125"/>
    <lineage>
        <taxon>Eukaryota</taxon>
        <taxon>Metazoa</taxon>
        <taxon>Ecdysozoa</taxon>
        <taxon>Arthropoda</taxon>
        <taxon>Chelicerata</taxon>
        <taxon>Arachnida</taxon>
        <taxon>Araneae</taxon>
        <taxon>Araneomorphae</taxon>
        <taxon>Entelegynae</taxon>
        <taxon>Araneoidea</taxon>
        <taxon>Araneidae</taxon>
        <taxon>Caerostris</taxon>
    </lineage>
</organism>
<evidence type="ECO:0000259" key="14">
    <source>
        <dbReference type="Pfam" id="PF00808"/>
    </source>
</evidence>
<gene>
    <name evidence="15" type="primary">DRAP1</name>
    <name evidence="15" type="ORF">CDAR_419551</name>
</gene>
<evidence type="ECO:0000256" key="10">
    <source>
        <dbReference type="ARBA" id="ARBA00072760"/>
    </source>
</evidence>
<keyword evidence="5" id="KW-0238">DNA-binding</keyword>
<dbReference type="InterPro" id="IPR050568">
    <property type="entry name" value="Transcr_DNA_Rep_Reg"/>
</dbReference>
<comment type="caution">
    <text evidence="15">The sequence shown here is derived from an EMBL/GenBank/DDBJ whole genome shotgun (WGS) entry which is preliminary data.</text>
</comment>
<feature type="compositionally biased region" description="Acidic residues" evidence="13">
    <location>
        <begin position="137"/>
        <end position="153"/>
    </location>
</feature>
<evidence type="ECO:0000256" key="6">
    <source>
        <dbReference type="ARBA" id="ARBA00023163"/>
    </source>
</evidence>
<dbReference type="GO" id="GO:0016251">
    <property type="term" value="F:RNA polymerase II general transcription initiation factor activity"/>
    <property type="evidence" value="ECO:0007669"/>
    <property type="project" value="TreeGrafter"/>
</dbReference>
<reference evidence="15 16" key="1">
    <citation type="submission" date="2021-06" db="EMBL/GenBank/DDBJ databases">
        <title>Caerostris darwini draft genome.</title>
        <authorList>
            <person name="Kono N."/>
            <person name="Arakawa K."/>
        </authorList>
    </citation>
    <scope>NUCLEOTIDE SEQUENCE [LARGE SCALE GENOMIC DNA]</scope>
</reference>
<keyword evidence="2" id="KW-0678">Repressor</keyword>
<comment type="similarity">
    <text evidence="8">Belongs to the NC2 alpha/DRAP1 family.</text>
</comment>
<evidence type="ECO:0000256" key="2">
    <source>
        <dbReference type="ARBA" id="ARBA00022491"/>
    </source>
</evidence>
<evidence type="ECO:0000256" key="7">
    <source>
        <dbReference type="ARBA" id="ARBA00023242"/>
    </source>
</evidence>
<evidence type="ECO:0000256" key="3">
    <source>
        <dbReference type="ARBA" id="ARBA00022553"/>
    </source>
</evidence>
<dbReference type="GO" id="GO:0001046">
    <property type="term" value="F:core promoter sequence-specific DNA binding"/>
    <property type="evidence" value="ECO:0007669"/>
    <property type="project" value="TreeGrafter"/>
</dbReference>
<dbReference type="FunFam" id="1.10.20.10:FF:000032">
    <property type="entry name" value="dr1-associated corepressor isoform X1"/>
    <property type="match status" value="1"/>
</dbReference>
<dbReference type="PANTHER" id="PTHR10252:SF5">
    <property type="entry name" value="DR1-ASSOCIATED COREPRESSOR"/>
    <property type="match status" value="1"/>
</dbReference>
<dbReference type="Gene3D" id="1.10.20.10">
    <property type="entry name" value="Histone, subunit A"/>
    <property type="match status" value="1"/>
</dbReference>
<dbReference type="GO" id="GO:0000122">
    <property type="term" value="P:negative regulation of transcription by RNA polymerase II"/>
    <property type="evidence" value="ECO:0007669"/>
    <property type="project" value="UniProtKB-ARBA"/>
</dbReference>
<feature type="compositionally biased region" description="Low complexity" evidence="13">
    <location>
        <begin position="154"/>
        <end position="178"/>
    </location>
</feature>
<keyword evidence="6" id="KW-0804">Transcription</keyword>
<protein>
    <recommendedName>
        <fullName evidence="10">Dr1-associated corepressor</fullName>
    </recommendedName>
    <alternativeName>
        <fullName evidence="11">Dr1-associated protein 1</fullName>
    </alternativeName>
    <alternativeName>
        <fullName evidence="12">Negative cofactor 2-alpha</fullName>
    </alternativeName>
</protein>
<accession>A0AAV4PXX6</accession>
<evidence type="ECO:0000313" key="15">
    <source>
        <dbReference type="EMBL" id="GIY01079.1"/>
    </source>
</evidence>